<dbReference type="InterPro" id="IPR038765">
    <property type="entry name" value="Papain-like_cys_pep_sf"/>
</dbReference>
<dbReference type="PROSITE" id="PS50600">
    <property type="entry name" value="ULP_PROTEASE"/>
    <property type="match status" value="2"/>
</dbReference>
<evidence type="ECO:0000313" key="8">
    <source>
        <dbReference type="Proteomes" id="UP001470230"/>
    </source>
</evidence>
<evidence type="ECO:0000256" key="2">
    <source>
        <dbReference type="ARBA" id="ARBA00022670"/>
    </source>
</evidence>
<dbReference type="PANTHER" id="PTHR48148">
    <property type="entry name" value="KERATINOCYTE PROLINE-RICH PROTEIN"/>
    <property type="match status" value="1"/>
</dbReference>
<feature type="region of interest" description="Disordered" evidence="4">
    <location>
        <begin position="88"/>
        <end position="151"/>
    </location>
</feature>
<keyword evidence="8" id="KW-1185">Reference proteome</keyword>
<protein>
    <recommendedName>
        <fullName evidence="5">Ubiquitin-like protease family profile domain-containing protein</fullName>
    </recommendedName>
</protein>
<feature type="compositionally biased region" description="Pro residues" evidence="4">
    <location>
        <begin position="120"/>
        <end position="136"/>
    </location>
</feature>
<accession>A0ABR2GRZ9</accession>
<feature type="domain" description="Ubiquitin-like protease family profile" evidence="5">
    <location>
        <begin position="602"/>
        <end position="785"/>
    </location>
</feature>
<keyword evidence="3" id="KW-0378">Hydrolase</keyword>
<feature type="region of interest" description="Disordered" evidence="4">
    <location>
        <begin position="810"/>
        <end position="849"/>
    </location>
</feature>
<feature type="compositionally biased region" description="Acidic residues" evidence="4">
    <location>
        <begin position="523"/>
        <end position="534"/>
    </location>
</feature>
<organism evidence="7 8">
    <name type="scientific">Tritrichomonas musculus</name>
    <dbReference type="NCBI Taxonomy" id="1915356"/>
    <lineage>
        <taxon>Eukaryota</taxon>
        <taxon>Metamonada</taxon>
        <taxon>Parabasalia</taxon>
        <taxon>Tritrichomonadida</taxon>
        <taxon>Tritrichomonadidae</taxon>
        <taxon>Tritrichomonas</taxon>
    </lineage>
</organism>
<feature type="region of interest" description="Disordered" evidence="4">
    <location>
        <begin position="491"/>
        <end position="575"/>
    </location>
</feature>
<dbReference type="EMBL" id="JAPFFF010000456">
    <property type="protein sequence ID" value="KAK8834250.1"/>
    <property type="molecule type" value="Genomic_DNA"/>
</dbReference>
<dbReference type="InterPro" id="IPR003653">
    <property type="entry name" value="Peptidase_C48_C"/>
</dbReference>
<evidence type="ECO:0000256" key="1">
    <source>
        <dbReference type="ARBA" id="ARBA00005234"/>
    </source>
</evidence>
<dbReference type="Pfam" id="PF02902">
    <property type="entry name" value="Peptidase_C48"/>
    <property type="match status" value="3"/>
</dbReference>
<evidence type="ECO:0000313" key="6">
    <source>
        <dbReference type="EMBL" id="KAK8834250.1"/>
    </source>
</evidence>
<gene>
    <name evidence="6" type="ORF">M9Y10_032335</name>
    <name evidence="7" type="ORF">M9Y10_037629</name>
</gene>
<proteinExistence type="inferred from homology"/>
<dbReference type="Gene3D" id="1.10.418.20">
    <property type="match status" value="1"/>
</dbReference>
<evidence type="ECO:0000256" key="3">
    <source>
        <dbReference type="ARBA" id="ARBA00022801"/>
    </source>
</evidence>
<comment type="similarity">
    <text evidence="1">Belongs to the peptidase C48 family.</text>
</comment>
<dbReference type="SUPFAM" id="SSF54001">
    <property type="entry name" value="Cysteine proteinases"/>
    <property type="match status" value="3"/>
</dbReference>
<evidence type="ECO:0000259" key="5">
    <source>
        <dbReference type="PROSITE" id="PS50600"/>
    </source>
</evidence>
<comment type="caution">
    <text evidence="7">The sequence shown here is derived from an EMBL/GenBank/DDBJ whole genome shotgun (WGS) entry which is preliminary data.</text>
</comment>
<sequence>MHNWAVGNILNNILVILGLEKDGENTFSFSKVTHPRQTNDCDCGVFVCHWAMAMMFPDSPESQDFLMHDSMNAEELIGMRVRIRKELSPYYRPDPPKPKRKKSSSDSSSDVEIIDEPKPPKPPSQKPSPKPEPKPSSPKSEPKPTQKPTYPIDFIIEPNLSQPTKDKSGKLHGINLKMLNDKTSGLFARDYYQYLELLKRQGKKAKGRNILIWNGESFYKLEKALSKKASKSKANRQAILNKTINDIFKKHPLTDFDQIYLGYHRQWAKVNFGHAILVIICPKVNPMKIYIFDASDYSDYKIPKCTNIIKEIAKMQGLKTDNWEIEYFNPRVMKQKKIYFPEQRRSSDCSIFAMEFARCFMHEGDVNDIDQWNIQECRERIRQELENYKLVENYQYPHPKHYKINSRFFTHSQKIPQTTMKQKPREIDTYEITEVGKKKLPKIIYNHAMNDPKLLSAKTLYTKHREILDTLPYNQYLDIYDEYVKLWTNEHPAPPPPPPPPPKPAPPPPQDDPYLPPWPSSSDLDDSWWEDTQNDEPPKKKPKKPKPLSQPQQKLKPIKERLPKPTPKPRNANDIGVKENVQWVDKITSKPADVDQPEHQMVFLNQNELDSLDPGEMLEDIVLNNYIFHIDNKRIQSNTDSRSIYVMGNSNMHFIINDYARGEPVSRTTLLDSAPEFQKDNFIKHYQYVMFPVNTIDPYAQFNSQGNGTHWILIMIHLTKPKITVTIYDPAGQDRDNYFQIMRQFLTDLGLLKAGVKFETKMVKKPLQGYNNECGLFVAEYAERFLLNKPIKFSTNDLEKIRTKISRTIYKINQPPKPKPKPKPKPAPPPKPKPKLIQSNSQPKKRPKK</sequence>
<dbReference type="PANTHER" id="PTHR48148:SF3">
    <property type="entry name" value="KERATINOCYTE PROLINE-RICH PROTEIN"/>
    <property type="match status" value="1"/>
</dbReference>
<keyword evidence="2" id="KW-0645">Protease</keyword>
<name>A0ABR2GRZ9_9EUKA</name>
<reference evidence="7 8" key="1">
    <citation type="submission" date="2024-04" db="EMBL/GenBank/DDBJ databases">
        <title>Tritrichomonas musculus Genome.</title>
        <authorList>
            <person name="Alves-Ferreira E."/>
            <person name="Grigg M."/>
            <person name="Lorenzi H."/>
            <person name="Galac M."/>
        </authorList>
    </citation>
    <scope>NUCLEOTIDE SEQUENCE [LARGE SCALE GENOMIC DNA]</scope>
    <source>
        <strain evidence="7 8">EAF2021</strain>
    </source>
</reference>
<evidence type="ECO:0000256" key="4">
    <source>
        <dbReference type="SAM" id="MobiDB-lite"/>
    </source>
</evidence>
<feature type="compositionally biased region" description="Pro residues" evidence="4">
    <location>
        <begin position="492"/>
        <end position="519"/>
    </location>
</feature>
<feature type="domain" description="Ubiquitin-like protease family profile" evidence="5">
    <location>
        <begin position="1"/>
        <end position="360"/>
    </location>
</feature>
<dbReference type="Proteomes" id="UP001470230">
    <property type="component" value="Unassembled WGS sequence"/>
</dbReference>
<evidence type="ECO:0000313" key="7">
    <source>
        <dbReference type="EMBL" id="KAK8836692.1"/>
    </source>
</evidence>
<dbReference type="Gene3D" id="3.40.395.10">
    <property type="entry name" value="Adenoviral Proteinase, Chain A"/>
    <property type="match status" value="2"/>
</dbReference>
<dbReference type="EMBL" id="JAPFFF010000064">
    <property type="protein sequence ID" value="KAK8836692.1"/>
    <property type="molecule type" value="Genomic_DNA"/>
</dbReference>